<feature type="region of interest" description="Disordered" evidence="1">
    <location>
        <begin position="73"/>
        <end position="101"/>
    </location>
</feature>
<proteinExistence type="predicted"/>
<feature type="region of interest" description="Disordered" evidence="1">
    <location>
        <begin position="1"/>
        <end position="42"/>
    </location>
</feature>
<gene>
    <name evidence="2" type="ORF">FHL15_003656</name>
</gene>
<name>A0A553I550_9PEZI</name>
<protein>
    <submittedName>
        <fullName evidence="2">Uncharacterized protein</fullName>
    </submittedName>
</protein>
<accession>A0A553I550</accession>
<organism evidence="2 3">
    <name type="scientific">Xylaria flabelliformis</name>
    <dbReference type="NCBI Taxonomy" id="2512241"/>
    <lineage>
        <taxon>Eukaryota</taxon>
        <taxon>Fungi</taxon>
        <taxon>Dikarya</taxon>
        <taxon>Ascomycota</taxon>
        <taxon>Pezizomycotina</taxon>
        <taxon>Sordariomycetes</taxon>
        <taxon>Xylariomycetidae</taxon>
        <taxon>Xylariales</taxon>
        <taxon>Xylariaceae</taxon>
        <taxon>Xylaria</taxon>
    </lineage>
</organism>
<sequence>MATASFSPELTHHHHHRRDSASSNKSLGGRRPRLLRSYATEPSINTENACKGLLTSPTYSSRRAAELLNRVVVSSSNSVSPTSTSSRNSVLVSERLSETNHESYSACYFSFPSFDTWDEERRQDDEKALERRS</sequence>
<comment type="caution">
    <text evidence="2">The sequence shown here is derived from an EMBL/GenBank/DDBJ whole genome shotgun (WGS) entry which is preliminary data.</text>
</comment>
<evidence type="ECO:0000313" key="3">
    <source>
        <dbReference type="Proteomes" id="UP000319160"/>
    </source>
</evidence>
<feature type="compositionally biased region" description="Low complexity" evidence="1">
    <location>
        <begin position="73"/>
        <end position="90"/>
    </location>
</feature>
<reference evidence="3" key="1">
    <citation type="submission" date="2019-06" db="EMBL/GenBank/DDBJ databases">
        <title>Draft genome sequence of the griseofulvin-producing fungus Xylaria cubensis strain G536.</title>
        <authorList>
            <person name="Mead M.E."/>
            <person name="Raja H.A."/>
            <person name="Steenwyk J.L."/>
            <person name="Knowles S.L."/>
            <person name="Oberlies N.H."/>
            <person name="Rokas A."/>
        </authorList>
    </citation>
    <scope>NUCLEOTIDE SEQUENCE [LARGE SCALE GENOMIC DNA]</scope>
    <source>
        <strain evidence="3">G536</strain>
    </source>
</reference>
<dbReference type="Proteomes" id="UP000319160">
    <property type="component" value="Unassembled WGS sequence"/>
</dbReference>
<dbReference type="AlphaFoldDB" id="A0A553I550"/>
<evidence type="ECO:0000313" key="2">
    <source>
        <dbReference type="EMBL" id="TRX95325.1"/>
    </source>
</evidence>
<dbReference type="EMBL" id="VFLP01000016">
    <property type="protein sequence ID" value="TRX95325.1"/>
    <property type="molecule type" value="Genomic_DNA"/>
</dbReference>
<evidence type="ECO:0000256" key="1">
    <source>
        <dbReference type="SAM" id="MobiDB-lite"/>
    </source>
</evidence>
<dbReference type="OrthoDB" id="3437826at2759"/>
<keyword evidence="3" id="KW-1185">Reference proteome</keyword>